<accession>A0AAQ3MZY0</accession>
<proteinExistence type="predicted"/>
<evidence type="ECO:0000256" key="1">
    <source>
        <dbReference type="SAM" id="MobiDB-lite"/>
    </source>
</evidence>
<protein>
    <submittedName>
        <fullName evidence="2">Uncharacterized protein</fullName>
    </submittedName>
</protein>
<dbReference type="AlphaFoldDB" id="A0AAQ3MZY0"/>
<evidence type="ECO:0000313" key="3">
    <source>
        <dbReference type="Proteomes" id="UP001374535"/>
    </source>
</evidence>
<feature type="region of interest" description="Disordered" evidence="1">
    <location>
        <begin position="85"/>
        <end position="107"/>
    </location>
</feature>
<keyword evidence="3" id="KW-1185">Reference proteome</keyword>
<name>A0AAQ3MZY0_VIGMU</name>
<gene>
    <name evidence="2" type="ORF">V8G54_026246</name>
</gene>
<reference evidence="2 3" key="1">
    <citation type="journal article" date="2023" name="Life. Sci Alliance">
        <title>Evolutionary insights into 3D genome organization and epigenetic landscape of Vigna mungo.</title>
        <authorList>
            <person name="Junaid A."/>
            <person name="Singh B."/>
            <person name="Bhatia S."/>
        </authorList>
    </citation>
    <scope>NUCLEOTIDE SEQUENCE [LARGE SCALE GENOMIC DNA]</scope>
    <source>
        <strain evidence="2">Urdbean</strain>
    </source>
</reference>
<organism evidence="2 3">
    <name type="scientific">Vigna mungo</name>
    <name type="common">Black gram</name>
    <name type="synonym">Phaseolus mungo</name>
    <dbReference type="NCBI Taxonomy" id="3915"/>
    <lineage>
        <taxon>Eukaryota</taxon>
        <taxon>Viridiplantae</taxon>
        <taxon>Streptophyta</taxon>
        <taxon>Embryophyta</taxon>
        <taxon>Tracheophyta</taxon>
        <taxon>Spermatophyta</taxon>
        <taxon>Magnoliopsida</taxon>
        <taxon>eudicotyledons</taxon>
        <taxon>Gunneridae</taxon>
        <taxon>Pentapetalae</taxon>
        <taxon>rosids</taxon>
        <taxon>fabids</taxon>
        <taxon>Fabales</taxon>
        <taxon>Fabaceae</taxon>
        <taxon>Papilionoideae</taxon>
        <taxon>50 kb inversion clade</taxon>
        <taxon>NPAAA clade</taxon>
        <taxon>indigoferoid/millettioid clade</taxon>
        <taxon>Phaseoleae</taxon>
        <taxon>Vigna</taxon>
    </lineage>
</organism>
<dbReference type="EMBL" id="CP144693">
    <property type="protein sequence ID" value="WVZ00177.1"/>
    <property type="molecule type" value="Genomic_DNA"/>
</dbReference>
<sequence length="107" mass="11568">MSALEPIVNLADEGLNIPNVDFERRISGHQQNKSDSRVEVQSDEHIPIVYTSNVLEKIHNGSDLLHNNTFRSLSTMDLNNAIASPDTKATNSSSDMAAAAFGSAAKD</sequence>
<evidence type="ECO:0000313" key="2">
    <source>
        <dbReference type="EMBL" id="WVZ00177.1"/>
    </source>
</evidence>
<feature type="compositionally biased region" description="Low complexity" evidence="1">
    <location>
        <begin position="92"/>
        <end position="107"/>
    </location>
</feature>
<dbReference type="Proteomes" id="UP001374535">
    <property type="component" value="Chromosome 8"/>
</dbReference>